<dbReference type="PANTHER" id="PTHR24413">
    <property type="entry name" value="SPECKLE-TYPE POZ PROTEIN"/>
    <property type="match status" value="1"/>
</dbReference>
<protein>
    <submittedName>
        <fullName evidence="4">Bath-42 protein</fullName>
    </submittedName>
</protein>
<keyword evidence="2" id="KW-0472">Membrane</keyword>
<gene>
    <name evidence="4" type="primary">bath-42</name>
    <name evidence="4" type="ORF">SNAT2548_LOCUS27439</name>
</gene>
<proteinExistence type="predicted"/>
<dbReference type="Proteomes" id="UP000604046">
    <property type="component" value="Unassembled WGS sequence"/>
</dbReference>
<dbReference type="PROSITE" id="PS50097">
    <property type="entry name" value="BTB"/>
    <property type="match status" value="1"/>
</dbReference>
<evidence type="ECO:0000256" key="2">
    <source>
        <dbReference type="SAM" id="Phobius"/>
    </source>
</evidence>
<organism evidence="4 5">
    <name type="scientific">Symbiodinium natans</name>
    <dbReference type="NCBI Taxonomy" id="878477"/>
    <lineage>
        <taxon>Eukaryota</taxon>
        <taxon>Sar</taxon>
        <taxon>Alveolata</taxon>
        <taxon>Dinophyceae</taxon>
        <taxon>Suessiales</taxon>
        <taxon>Symbiodiniaceae</taxon>
        <taxon>Symbiodinium</taxon>
    </lineage>
</organism>
<feature type="domain" description="BTB" evidence="3">
    <location>
        <begin position="26"/>
        <end position="109"/>
    </location>
</feature>
<evidence type="ECO:0000313" key="5">
    <source>
        <dbReference type="Proteomes" id="UP000604046"/>
    </source>
</evidence>
<keyword evidence="2" id="KW-0812">Transmembrane</keyword>
<name>A0A812SQI8_9DINO</name>
<dbReference type="SUPFAM" id="SSF54695">
    <property type="entry name" value="POZ domain"/>
    <property type="match status" value="1"/>
</dbReference>
<dbReference type="EMBL" id="CAJNDS010002470">
    <property type="protein sequence ID" value="CAE7489347.1"/>
    <property type="molecule type" value="Genomic_DNA"/>
</dbReference>
<dbReference type="InterPro" id="IPR000210">
    <property type="entry name" value="BTB/POZ_dom"/>
</dbReference>
<dbReference type="SMART" id="SM00225">
    <property type="entry name" value="BTB"/>
    <property type="match status" value="1"/>
</dbReference>
<reference evidence="4" key="1">
    <citation type="submission" date="2021-02" db="EMBL/GenBank/DDBJ databases">
        <authorList>
            <person name="Dougan E. K."/>
            <person name="Rhodes N."/>
            <person name="Thang M."/>
            <person name="Chan C."/>
        </authorList>
    </citation>
    <scope>NUCLEOTIDE SEQUENCE</scope>
</reference>
<feature type="transmembrane region" description="Helical" evidence="2">
    <location>
        <begin position="298"/>
        <end position="319"/>
    </location>
</feature>
<accession>A0A812SQI8</accession>
<evidence type="ECO:0000259" key="3">
    <source>
        <dbReference type="PROSITE" id="PS50097"/>
    </source>
</evidence>
<sequence>MSSMTVKDPCFAEFAQNVLSDSWGRGDFVIVVEERSSSDKTAKLAPSKRKEFRVSSILLSRASPVFKAMNSQENFVEGAASQVTISDFSVPAVEAFLRFLHFGEISEDIALILEVRLLADKYAINTLQELCKKIAGSVELKPPTTCRIFKLADRFHHQELKSRALHAILTKPRQVLKARPPLGIRLVQEVLETQALCIDGEGLLSLIYGWPMASTPGEESVQRLLLKYARGEVQGYLRQATNDALYALRQKGPHPFGHASHVTVLTELAGKKPADDPSLYAIAHNFSGMRALPIEDGWIVWMLPFVSLYLIGFCFTSNLPKSGVHFRIFCSEDGAGWQQCLDSRAHGDISEGQVVACHHHPRVKWLKLHVTEGFFCSEFRVRGIVVQTGQFRQSPSGKATSAEADDSDSDTVVID</sequence>
<dbReference type="InterPro" id="IPR011333">
    <property type="entry name" value="SKP1/BTB/POZ_sf"/>
</dbReference>
<dbReference type="AlphaFoldDB" id="A0A812SQI8"/>
<dbReference type="Pfam" id="PF00651">
    <property type="entry name" value="BTB"/>
    <property type="match status" value="1"/>
</dbReference>
<dbReference type="OrthoDB" id="203687at2759"/>
<keyword evidence="2" id="KW-1133">Transmembrane helix</keyword>
<feature type="region of interest" description="Disordered" evidence="1">
    <location>
        <begin position="394"/>
        <end position="415"/>
    </location>
</feature>
<evidence type="ECO:0000313" key="4">
    <source>
        <dbReference type="EMBL" id="CAE7489347.1"/>
    </source>
</evidence>
<evidence type="ECO:0000256" key="1">
    <source>
        <dbReference type="SAM" id="MobiDB-lite"/>
    </source>
</evidence>
<dbReference type="Gene3D" id="3.30.710.10">
    <property type="entry name" value="Potassium Channel Kv1.1, Chain A"/>
    <property type="match status" value="1"/>
</dbReference>
<comment type="caution">
    <text evidence="4">The sequence shown here is derived from an EMBL/GenBank/DDBJ whole genome shotgun (WGS) entry which is preliminary data.</text>
</comment>
<dbReference type="CDD" id="cd18186">
    <property type="entry name" value="BTB_POZ_ZBTB_KLHL-like"/>
    <property type="match status" value="1"/>
</dbReference>
<keyword evidence="5" id="KW-1185">Reference proteome</keyword>